<dbReference type="InterPro" id="IPR036259">
    <property type="entry name" value="MFS_trans_sf"/>
</dbReference>
<evidence type="ECO:0000313" key="12">
    <source>
        <dbReference type="EMBL" id="CAD9265148.1"/>
    </source>
</evidence>
<feature type="transmembrane region" description="Helical" evidence="8">
    <location>
        <begin position="723"/>
        <end position="743"/>
    </location>
</feature>
<evidence type="ECO:0008006" key="13">
    <source>
        <dbReference type="Google" id="ProtNLM"/>
    </source>
</evidence>
<feature type="transmembrane region" description="Helical" evidence="8">
    <location>
        <begin position="21"/>
        <end position="43"/>
    </location>
</feature>
<feature type="compositionally biased region" description="Low complexity" evidence="7">
    <location>
        <begin position="761"/>
        <end position="786"/>
    </location>
</feature>
<evidence type="ECO:0000256" key="4">
    <source>
        <dbReference type="ARBA" id="ARBA00022989"/>
    </source>
</evidence>
<dbReference type="EMBL" id="HBGJ01037321">
    <property type="protein sequence ID" value="CAD9265148.1"/>
    <property type="molecule type" value="Transcribed_RNA"/>
</dbReference>
<feature type="transmembrane region" description="Helical" evidence="8">
    <location>
        <begin position="188"/>
        <end position="211"/>
    </location>
</feature>
<sequence>MAGAVLDPVARAAAARRLFNFIIMANVCLYLEAGAVPAMLVTLADTFHMSKGQQGLLGGIVYLAISVGGPFAGYSFKKFHQKKVLGYSLIVNNALLLCMAMTPDHWSFSSWIFIVFRGALGLTQCFLCVYSPIWIDEFAPSGHRTSWMSFSQAAVPIGIMAGYAMSSVVMWTTKDLGCVVLHCWRWPFLLQGLLEIPFVVGLWMTPANLVCVRPPHRTYSKAAKIGGAHSPTPSSLMSSIPSTPGSAFRDARDRESMESGSVRLTDGSIAAAVGAGDAPAGSADILGIAAHQQGTRGAFGAQGEAGWGIMLPPLRSSGRRPSRRSMFDGYEGETEEDEDIGAFPPGADGGDPRMVQLRKHMRQSSLNAALFSPHITAKPLDQYDRMPSTDNLAKLLEVPDNSIPDAEAGLAGGTFQMRSGGGRIQSLTDPPAGIPNGASPTKRRPPKTRSRRSSRGSFSLDEEQGETPVATPERPPPVQMVPAVGPAALAPAPKGTPSHAAATDTDGGYSSAHTTSTRATQGYDRTNNFSFAQLRNLFNDSVYVTLVFSMSCLYFVVTGVQYWGTSYLLIALHGDQVQVNVLFVFTAATAPTAGVFFGGWLVDRVGGYRGLRQRIKALRLCFLLGILSALAGVPATFTRDIYSTVTLLWLLLFFGGSLLPACTGILVSIVPRRMRELSTATSLVIFNLFGYSMSLLLSGFVMEIIRWIADNGVECDDACVETWGFRVVLFWPCWSLILLLGAIHQCQKRLARRERLRNRNGNRNDNGDNSNGSNNNDNKNINNNNSHAKDHKVNGGAPATESTPLLGYPQREINL</sequence>
<evidence type="ECO:0000256" key="2">
    <source>
        <dbReference type="ARBA" id="ARBA00022448"/>
    </source>
</evidence>
<evidence type="ECO:0000256" key="3">
    <source>
        <dbReference type="ARBA" id="ARBA00022692"/>
    </source>
</evidence>
<comment type="subcellular location">
    <subcellularLocation>
        <location evidence="1">Membrane</location>
        <topology evidence="1">Multi-pass membrane protein</topology>
    </subcellularLocation>
</comment>
<feature type="transmembrane region" description="Helical" evidence="8">
    <location>
        <begin position="617"/>
        <end position="637"/>
    </location>
</feature>
<keyword evidence="3 8" id="KW-0812">Transmembrane</keyword>
<feature type="transmembrane region" description="Helical" evidence="8">
    <location>
        <begin position="147"/>
        <end position="168"/>
    </location>
</feature>
<dbReference type="EMBL" id="HBGJ01037320">
    <property type="protein sequence ID" value="CAD9265147.1"/>
    <property type="molecule type" value="Transcribed_RNA"/>
</dbReference>
<evidence type="ECO:0000256" key="1">
    <source>
        <dbReference type="ARBA" id="ARBA00004141"/>
    </source>
</evidence>
<evidence type="ECO:0000313" key="11">
    <source>
        <dbReference type="EMBL" id="CAD9265147.1"/>
    </source>
</evidence>
<evidence type="ECO:0000256" key="8">
    <source>
        <dbReference type="SAM" id="Phobius"/>
    </source>
</evidence>
<evidence type="ECO:0000256" key="6">
    <source>
        <dbReference type="ARBA" id="ARBA00024338"/>
    </source>
</evidence>
<dbReference type="AlphaFoldDB" id="A0A6U4JEQ9"/>
<dbReference type="GO" id="GO:0016020">
    <property type="term" value="C:membrane"/>
    <property type="evidence" value="ECO:0007669"/>
    <property type="project" value="UniProtKB-SubCell"/>
</dbReference>
<dbReference type="Pfam" id="PF07690">
    <property type="entry name" value="MFS_1"/>
    <property type="match status" value="1"/>
</dbReference>
<keyword evidence="4 8" id="KW-1133">Transmembrane helix</keyword>
<evidence type="ECO:0000256" key="7">
    <source>
        <dbReference type="SAM" id="MobiDB-lite"/>
    </source>
</evidence>
<name>A0A6U4JEQ9_9STRA</name>
<feature type="compositionally biased region" description="Acidic residues" evidence="7">
    <location>
        <begin position="330"/>
        <end position="340"/>
    </location>
</feature>
<feature type="transmembrane region" description="Helical" evidence="8">
    <location>
        <begin position="84"/>
        <end position="102"/>
    </location>
</feature>
<feature type="region of interest" description="Disordered" evidence="7">
    <location>
        <begin position="224"/>
        <end position="262"/>
    </location>
</feature>
<dbReference type="GO" id="GO:0022857">
    <property type="term" value="F:transmembrane transporter activity"/>
    <property type="evidence" value="ECO:0007669"/>
    <property type="project" value="InterPro"/>
</dbReference>
<feature type="compositionally biased region" description="Polar residues" evidence="7">
    <location>
        <begin position="231"/>
        <end position="245"/>
    </location>
</feature>
<evidence type="ECO:0000313" key="9">
    <source>
        <dbReference type="EMBL" id="CAD9265144.1"/>
    </source>
</evidence>
<evidence type="ECO:0000256" key="5">
    <source>
        <dbReference type="ARBA" id="ARBA00023136"/>
    </source>
</evidence>
<feature type="region of interest" description="Disordered" evidence="7">
    <location>
        <begin position="407"/>
        <end position="519"/>
    </location>
</feature>
<dbReference type="InterPro" id="IPR011701">
    <property type="entry name" value="MFS"/>
</dbReference>
<evidence type="ECO:0000313" key="10">
    <source>
        <dbReference type="EMBL" id="CAD9265146.1"/>
    </source>
</evidence>
<feature type="compositionally biased region" description="Basic residues" evidence="7">
    <location>
        <begin position="441"/>
        <end position="454"/>
    </location>
</feature>
<gene>
    <name evidence="9" type="ORF">PPAR1163_LOCUS23560</name>
    <name evidence="10" type="ORF">PPAR1163_LOCUS23562</name>
    <name evidence="11" type="ORF">PPAR1163_LOCUS23563</name>
    <name evidence="12" type="ORF">PPAR1163_LOCUS23564</name>
</gene>
<comment type="similarity">
    <text evidence="6">Belongs to the major facilitator superfamily. Spinster (TC 2.A.1.49) family.</text>
</comment>
<proteinExistence type="inferred from homology"/>
<feature type="transmembrane region" description="Helical" evidence="8">
    <location>
        <begin position="583"/>
        <end position="605"/>
    </location>
</feature>
<keyword evidence="2" id="KW-0813">Transport</keyword>
<protein>
    <recommendedName>
        <fullName evidence="13">Major facilitator superfamily (MFS) profile domain-containing protein</fullName>
    </recommendedName>
</protein>
<dbReference type="SUPFAM" id="SSF103473">
    <property type="entry name" value="MFS general substrate transporter"/>
    <property type="match status" value="2"/>
</dbReference>
<accession>A0A6U4JEQ9</accession>
<feature type="region of interest" description="Disordered" evidence="7">
    <location>
        <begin position="312"/>
        <end position="345"/>
    </location>
</feature>
<feature type="region of interest" description="Disordered" evidence="7">
    <location>
        <begin position="755"/>
        <end position="815"/>
    </location>
</feature>
<feature type="transmembrane region" description="Helical" evidence="8">
    <location>
        <begin position="683"/>
        <end position="708"/>
    </location>
</feature>
<feature type="compositionally biased region" description="Low complexity" evidence="7">
    <location>
        <begin position="481"/>
        <end position="497"/>
    </location>
</feature>
<feature type="transmembrane region" description="Helical" evidence="8">
    <location>
        <begin position="542"/>
        <end position="563"/>
    </location>
</feature>
<feature type="transmembrane region" description="Helical" evidence="8">
    <location>
        <begin position="649"/>
        <end position="671"/>
    </location>
</feature>
<feature type="transmembrane region" description="Helical" evidence="8">
    <location>
        <begin position="55"/>
        <end position="72"/>
    </location>
</feature>
<keyword evidence="5 8" id="KW-0472">Membrane</keyword>
<organism evidence="12">
    <name type="scientific">Phaeomonas parva</name>
    <dbReference type="NCBI Taxonomy" id="124430"/>
    <lineage>
        <taxon>Eukaryota</taxon>
        <taxon>Sar</taxon>
        <taxon>Stramenopiles</taxon>
        <taxon>Ochrophyta</taxon>
        <taxon>Pinguiophyceae</taxon>
        <taxon>Pinguiochrysidales</taxon>
        <taxon>Pinguiochrysidaceae</taxon>
        <taxon>Phaeomonas</taxon>
    </lineage>
</organism>
<feature type="transmembrane region" description="Helical" evidence="8">
    <location>
        <begin position="108"/>
        <end position="135"/>
    </location>
</feature>
<reference evidence="12" key="1">
    <citation type="submission" date="2021-01" db="EMBL/GenBank/DDBJ databases">
        <authorList>
            <person name="Corre E."/>
            <person name="Pelletier E."/>
            <person name="Niang G."/>
            <person name="Scheremetjew M."/>
            <person name="Finn R."/>
            <person name="Kale V."/>
            <person name="Holt S."/>
            <person name="Cochrane G."/>
            <person name="Meng A."/>
            <person name="Brown T."/>
            <person name="Cohen L."/>
        </authorList>
    </citation>
    <scope>NUCLEOTIDE SEQUENCE</scope>
    <source>
        <strain evidence="12">CCMP2877</strain>
    </source>
</reference>
<dbReference type="PANTHER" id="PTHR23505">
    <property type="entry name" value="SPINSTER"/>
    <property type="match status" value="1"/>
</dbReference>
<dbReference type="EMBL" id="HBGJ01037317">
    <property type="protein sequence ID" value="CAD9265144.1"/>
    <property type="molecule type" value="Transcribed_RNA"/>
</dbReference>
<dbReference type="InterPro" id="IPR044770">
    <property type="entry name" value="MFS_spinster-like"/>
</dbReference>
<dbReference type="PANTHER" id="PTHR23505:SF9">
    <property type="entry name" value="PROTEIN, PUTATIVE-RELATED"/>
    <property type="match status" value="1"/>
</dbReference>
<dbReference type="Gene3D" id="1.20.1250.20">
    <property type="entry name" value="MFS general substrate transporter like domains"/>
    <property type="match status" value="2"/>
</dbReference>
<dbReference type="EMBL" id="HBGJ01037319">
    <property type="protein sequence ID" value="CAD9265146.1"/>
    <property type="molecule type" value="Transcribed_RNA"/>
</dbReference>